<gene>
    <name evidence="1" type="ORF">ACO22_06782</name>
</gene>
<dbReference type="InterPro" id="IPR027417">
    <property type="entry name" value="P-loop_NTPase"/>
</dbReference>
<dbReference type="SUPFAM" id="SSF52540">
    <property type="entry name" value="P-loop containing nucleoside triphosphate hydrolases"/>
    <property type="match status" value="1"/>
</dbReference>
<organism evidence="1 2">
    <name type="scientific">Paracoccidioides brasiliensis</name>
    <dbReference type="NCBI Taxonomy" id="121759"/>
    <lineage>
        <taxon>Eukaryota</taxon>
        <taxon>Fungi</taxon>
        <taxon>Dikarya</taxon>
        <taxon>Ascomycota</taxon>
        <taxon>Pezizomycotina</taxon>
        <taxon>Eurotiomycetes</taxon>
        <taxon>Eurotiomycetidae</taxon>
        <taxon>Onygenales</taxon>
        <taxon>Ajellomycetaceae</taxon>
        <taxon>Paracoccidioides</taxon>
    </lineage>
</organism>
<dbReference type="Gene3D" id="3.40.50.300">
    <property type="entry name" value="P-loop containing nucleotide triphosphate hydrolases"/>
    <property type="match status" value="1"/>
</dbReference>
<reference evidence="1 2" key="1">
    <citation type="submission" date="2016-06" db="EMBL/GenBank/DDBJ databases">
        <authorList>
            <person name="Kjaerup R.B."/>
            <person name="Dalgaard T.S."/>
            <person name="Juul-Madsen H.R."/>
        </authorList>
    </citation>
    <scope>NUCLEOTIDE SEQUENCE [LARGE SCALE GENOMIC DNA]</scope>
    <source>
        <strain evidence="1 2">Pb300</strain>
    </source>
</reference>
<evidence type="ECO:0000313" key="2">
    <source>
        <dbReference type="Proteomes" id="UP000242814"/>
    </source>
</evidence>
<dbReference type="VEuPathDB" id="FungiDB:PABG_07527"/>
<dbReference type="VEuPathDB" id="FungiDB:PADG_08257"/>
<dbReference type="PANTHER" id="PTHR48419">
    <property type="entry name" value="SULFOTRANSFERASE DOMAIN-CONTAINING PROTEIN"/>
    <property type="match status" value="1"/>
</dbReference>
<evidence type="ECO:0000313" key="1">
    <source>
        <dbReference type="EMBL" id="ODH13937.1"/>
    </source>
</evidence>
<name>A0A1D2J6H2_PARBR</name>
<dbReference type="EMBL" id="LZYO01000398">
    <property type="protein sequence ID" value="ODH13937.1"/>
    <property type="molecule type" value="Genomic_DNA"/>
</dbReference>
<dbReference type="Proteomes" id="UP000242814">
    <property type="component" value="Unassembled WGS sequence"/>
</dbReference>
<comment type="caution">
    <text evidence="1">The sequence shown here is derived from an EMBL/GenBank/DDBJ whole genome shotgun (WGS) entry which is preliminary data.</text>
</comment>
<proteinExistence type="predicted"/>
<dbReference type="InterPro" id="IPR053226">
    <property type="entry name" value="Pyrrolopyrazine_biosynth_F"/>
</dbReference>
<protein>
    <recommendedName>
        <fullName evidence="3">Sulfotransferase domain-containing protein</fullName>
    </recommendedName>
</protein>
<accession>A0A1D2J6H2</accession>
<sequence length="406" mass="46481">MISIVNNGANCRGYANQICVSSADSKIVSMAVSELGRLKWGPLSYTNIPEMCWKSPITTGLRTRLPALQSSLAVVNMDQPRRFYLLTSPRTGSNLLLKILALEDQPDVYFRKNGGYFFMPLVSLRAELRCSNKHVEKLSTEQKEKLEDCTKSCLIELYRHIETAESKGKLVVIKEHTNFLTNPVVKTQFLYGDDQPARAMSSMRGDRSIHNETILSDEFLKTWCPAFLIRHPALSFPSFYRASIRADGEGFTKSIPGRRGLQMVMTMRWTRKLYDFYAEHFNKFKSQSEPADWPIVLDADDVMSEPAVLVKFCNIIGLDSNKLRYHWEPAKETKNPPRLPWFQAFRTTLDSSTTILTTKIAADINIDEEAKEWKKEFGEEDGQLVESYVRAAMPDYKFLKSKRLRA</sequence>
<dbReference type="PANTHER" id="PTHR48419:SF1">
    <property type="entry name" value="SULFOTRANSFERASE DOMAIN-CONTAINING PROTEIN"/>
    <property type="match status" value="1"/>
</dbReference>
<dbReference type="AlphaFoldDB" id="A0A1D2J6H2"/>
<evidence type="ECO:0008006" key="3">
    <source>
        <dbReference type="Google" id="ProtNLM"/>
    </source>
</evidence>